<sequence length="245" mass="27653">MVHVALQLTTFEGITFAEMFGERAAQYQERYMPIHPSPGHPPYEKPLQLENHMMLEEAFYVNLDEYICVKLLDLDLYRGEPADTYELIWEHHQSLRKAHLERQKPILNKKGVAPCRPAFTDPVAAEDETSEPIAGADETPESVAAGREMPDLVASEDETPEPAAREDETPEPVTGEDEIPVSVADENETYNQAAGGDEKQLPPRMCSHVYFVNHQRMPAGSERLLGHCLTYFNEYGDFFCEPCGL</sequence>
<dbReference type="AlphaFoldDB" id="A0AAJ0F3M1"/>
<dbReference type="Proteomes" id="UP001239445">
    <property type="component" value="Unassembled WGS sequence"/>
</dbReference>
<gene>
    <name evidence="2" type="ORF">QBC47DRAFT_403970</name>
</gene>
<accession>A0AAJ0F3M1</accession>
<proteinExistence type="predicted"/>
<comment type="caution">
    <text evidence="2">The sequence shown here is derived from an EMBL/GenBank/DDBJ whole genome shotgun (WGS) entry which is preliminary data.</text>
</comment>
<reference evidence="2" key="1">
    <citation type="submission" date="2023-06" db="EMBL/GenBank/DDBJ databases">
        <title>Genome-scale phylogeny and comparative genomics of the fungal order Sordariales.</title>
        <authorList>
            <consortium name="Lawrence Berkeley National Laboratory"/>
            <person name="Hensen N."/>
            <person name="Bonometti L."/>
            <person name="Westerberg I."/>
            <person name="Brannstrom I.O."/>
            <person name="Guillou S."/>
            <person name="Cros-Aarteil S."/>
            <person name="Calhoun S."/>
            <person name="Haridas S."/>
            <person name="Kuo A."/>
            <person name="Mondo S."/>
            <person name="Pangilinan J."/>
            <person name="Riley R."/>
            <person name="Labutti K."/>
            <person name="Andreopoulos B."/>
            <person name="Lipzen A."/>
            <person name="Chen C."/>
            <person name="Yanf M."/>
            <person name="Daum C."/>
            <person name="Ng V."/>
            <person name="Clum A."/>
            <person name="Steindorff A."/>
            <person name="Ohm R."/>
            <person name="Martin F."/>
            <person name="Silar P."/>
            <person name="Natvig D."/>
            <person name="Lalanne C."/>
            <person name="Gautier V."/>
            <person name="Ament-Velasquez S.L."/>
            <person name="Kruys A."/>
            <person name="Hutchinson M.I."/>
            <person name="Powell A.J."/>
            <person name="Barry K."/>
            <person name="Miller A.N."/>
            <person name="Grigoriev I.V."/>
            <person name="Debuchy R."/>
            <person name="Gladieux P."/>
            <person name="Thoren M.H."/>
            <person name="Johannesson H."/>
        </authorList>
    </citation>
    <scope>NUCLEOTIDE SEQUENCE</scope>
    <source>
        <strain evidence="2">PSN4</strain>
    </source>
</reference>
<dbReference type="EMBL" id="MU839837">
    <property type="protein sequence ID" value="KAK1753626.1"/>
    <property type="molecule type" value="Genomic_DNA"/>
</dbReference>
<feature type="region of interest" description="Disordered" evidence="1">
    <location>
        <begin position="125"/>
        <end position="186"/>
    </location>
</feature>
<evidence type="ECO:0000313" key="2">
    <source>
        <dbReference type="EMBL" id="KAK1753626.1"/>
    </source>
</evidence>
<feature type="compositionally biased region" description="Acidic residues" evidence="1">
    <location>
        <begin position="168"/>
        <end position="179"/>
    </location>
</feature>
<name>A0AAJ0F3M1_9PEZI</name>
<evidence type="ECO:0000313" key="3">
    <source>
        <dbReference type="Proteomes" id="UP001239445"/>
    </source>
</evidence>
<keyword evidence="3" id="KW-1185">Reference proteome</keyword>
<protein>
    <submittedName>
        <fullName evidence="2">Uncharacterized protein</fullName>
    </submittedName>
</protein>
<evidence type="ECO:0000256" key="1">
    <source>
        <dbReference type="SAM" id="MobiDB-lite"/>
    </source>
</evidence>
<organism evidence="2 3">
    <name type="scientific">Echria macrotheca</name>
    <dbReference type="NCBI Taxonomy" id="438768"/>
    <lineage>
        <taxon>Eukaryota</taxon>
        <taxon>Fungi</taxon>
        <taxon>Dikarya</taxon>
        <taxon>Ascomycota</taxon>
        <taxon>Pezizomycotina</taxon>
        <taxon>Sordariomycetes</taxon>
        <taxon>Sordariomycetidae</taxon>
        <taxon>Sordariales</taxon>
        <taxon>Schizotheciaceae</taxon>
        <taxon>Echria</taxon>
    </lineage>
</organism>